<dbReference type="AlphaFoldDB" id="A0A8H4IMV8"/>
<protein>
    <submittedName>
        <fullName evidence="1">Uncharacterized protein</fullName>
    </submittedName>
</protein>
<name>A0A8H4IMV8_9PEZI</name>
<organism evidence="1 2">
    <name type="scientific">Botryosphaeria dothidea</name>
    <dbReference type="NCBI Taxonomy" id="55169"/>
    <lineage>
        <taxon>Eukaryota</taxon>
        <taxon>Fungi</taxon>
        <taxon>Dikarya</taxon>
        <taxon>Ascomycota</taxon>
        <taxon>Pezizomycotina</taxon>
        <taxon>Dothideomycetes</taxon>
        <taxon>Dothideomycetes incertae sedis</taxon>
        <taxon>Botryosphaeriales</taxon>
        <taxon>Botryosphaeriaceae</taxon>
        <taxon>Botryosphaeria</taxon>
    </lineage>
</organism>
<sequence>MTSAAKIKTFSKEILIGLCNTCDFASPLFQNHVCPIFAAIHSDNPPSVSWDDFLAKWQKTLTFMPDFHIDIAGAVAEVDEDTQKGKVWVFSKMSGLPGGKTQDSVDMMDWAGGICVRSKDVQQIVES</sequence>
<dbReference type="Proteomes" id="UP000572817">
    <property type="component" value="Unassembled WGS sequence"/>
</dbReference>
<keyword evidence="2" id="KW-1185">Reference proteome</keyword>
<evidence type="ECO:0000313" key="1">
    <source>
        <dbReference type="EMBL" id="KAF4303247.1"/>
    </source>
</evidence>
<gene>
    <name evidence="1" type="ORF">GTA08_BOTSDO09294</name>
</gene>
<dbReference type="OrthoDB" id="4220976at2759"/>
<accession>A0A8H4IMV8</accession>
<reference evidence="1" key="1">
    <citation type="submission" date="2020-04" db="EMBL/GenBank/DDBJ databases">
        <title>Genome Assembly and Annotation of Botryosphaeria dothidea sdau 11-99, a Latent Pathogen of Apple Fruit Ring Rot in China.</title>
        <authorList>
            <person name="Yu C."/>
            <person name="Diao Y."/>
            <person name="Lu Q."/>
            <person name="Zhao J."/>
            <person name="Cui S."/>
            <person name="Peng C."/>
            <person name="He B."/>
            <person name="Liu H."/>
        </authorList>
    </citation>
    <scope>NUCLEOTIDE SEQUENCE [LARGE SCALE GENOMIC DNA]</scope>
    <source>
        <strain evidence="1">Sdau11-99</strain>
    </source>
</reference>
<evidence type="ECO:0000313" key="2">
    <source>
        <dbReference type="Proteomes" id="UP000572817"/>
    </source>
</evidence>
<proteinExistence type="predicted"/>
<dbReference type="EMBL" id="WWBZ02000062">
    <property type="protein sequence ID" value="KAF4303247.1"/>
    <property type="molecule type" value="Genomic_DNA"/>
</dbReference>
<comment type="caution">
    <text evidence="1">The sequence shown here is derived from an EMBL/GenBank/DDBJ whole genome shotgun (WGS) entry which is preliminary data.</text>
</comment>